<evidence type="ECO:0000313" key="3">
    <source>
        <dbReference type="Proteomes" id="UP000006377"/>
    </source>
</evidence>
<evidence type="ECO:0000256" key="1">
    <source>
        <dbReference type="SAM" id="SignalP"/>
    </source>
</evidence>
<dbReference type="STRING" id="402881.Plav_3575"/>
<dbReference type="PROSITE" id="PS51257">
    <property type="entry name" value="PROKAR_LIPOPROTEIN"/>
    <property type="match status" value="1"/>
</dbReference>
<keyword evidence="1" id="KW-0732">Signal</keyword>
<feature type="chain" id="PRO_5002709799" evidence="1">
    <location>
        <begin position="24"/>
        <end position="183"/>
    </location>
</feature>
<dbReference type="RefSeq" id="WP_012112433.1">
    <property type="nucleotide sequence ID" value="NC_009719.1"/>
</dbReference>
<name>A7HZ40_PARL1</name>
<dbReference type="OrthoDB" id="9797030at2"/>
<gene>
    <name evidence="2" type="ordered locus">Plav_3575</name>
</gene>
<dbReference type="KEGG" id="pla:Plav_3575"/>
<proteinExistence type="predicted"/>
<accession>A7HZ40</accession>
<reference evidence="2 3" key="1">
    <citation type="journal article" date="2011" name="Stand. Genomic Sci.">
        <title>Complete genome sequence of Parvibaculum lavamentivorans type strain (DS-1(T)).</title>
        <authorList>
            <person name="Schleheck D."/>
            <person name="Weiss M."/>
            <person name="Pitluck S."/>
            <person name="Bruce D."/>
            <person name="Land M.L."/>
            <person name="Han S."/>
            <person name="Saunders E."/>
            <person name="Tapia R."/>
            <person name="Detter C."/>
            <person name="Brettin T."/>
            <person name="Han J."/>
            <person name="Woyke T."/>
            <person name="Goodwin L."/>
            <person name="Pennacchio L."/>
            <person name="Nolan M."/>
            <person name="Cook A.M."/>
            <person name="Kjelleberg S."/>
            <person name="Thomas T."/>
        </authorList>
    </citation>
    <scope>NUCLEOTIDE SEQUENCE [LARGE SCALE GENOMIC DNA]</scope>
    <source>
        <strain evidence="3">DS-1 / DSM 13023 / NCIMB 13966</strain>
    </source>
</reference>
<feature type="signal peptide" evidence="1">
    <location>
        <begin position="1"/>
        <end position="23"/>
    </location>
</feature>
<evidence type="ECO:0000313" key="2">
    <source>
        <dbReference type="EMBL" id="ABS65173.1"/>
    </source>
</evidence>
<dbReference type="Gene3D" id="1.25.40.10">
    <property type="entry name" value="Tetratricopeptide repeat domain"/>
    <property type="match status" value="1"/>
</dbReference>
<dbReference type="HOGENOM" id="CLU_1473862_0_0_5"/>
<keyword evidence="3" id="KW-1185">Reference proteome</keyword>
<organism evidence="2 3">
    <name type="scientific">Parvibaculum lavamentivorans (strain DS-1 / DSM 13023 / NCIMB 13966)</name>
    <dbReference type="NCBI Taxonomy" id="402881"/>
    <lineage>
        <taxon>Bacteria</taxon>
        <taxon>Pseudomonadati</taxon>
        <taxon>Pseudomonadota</taxon>
        <taxon>Alphaproteobacteria</taxon>
        <taxon>Hyphomicrobiales</taxon>
        <taxon>Parvibaculaceae</taxon>
        <taxon>Parvibaculum</taxon>
    </lineage>
</organism>
<dbReference type="InterPro" id="IPR011990">
    <property type="entry name" value="TPR-like_helical_dom_sf"/>
</dbReference>
<dbReference type="AlphaFoldDB" id="A7HZ40"/>
<sequence>MNKIIGFTAAALALSMLSGCAAAAIQGASRAKDNAVIMGNEDAAAAGDVNAQLKMGDAHCCTIAGSAGVLNNQKATEWYCKAARQNEPKAFYELGRIYSGDLVRGMNAPAKAAAMLTTQRENKPLALMWLNLAATAGVEDAADDASDLREDMTGPEIVQATLRQKNWQAQPCEWNAVYPDNQL</sequence>
<dbReference type="EMBL" id="CP000774">
    <property type="protein sequence ID" value="ABS65173.1"/>
    <property type="molecule type" value="Genomic_DNA"/>
</dbReference>
<dbReference type="eggNOG" id="COG0790">
    <property type="taxonomic scope" value="Bacteria"/>
</dbReference>
<dbReference type="SUPFAM" id="SSF81901">
    <property type="entry name" value="HCP-like"/>
    <property type="match status" value="1"/>
</dbReference>
<dbReference type="Proteomes" id="UP000006377">
    <property type="component" value="Chromosome"/>
</dbReference>
<protein>
    <submittedName>
        <fullName evidence="2">Sel1 domain protein repeat-containing protein</fullName>
    </submittedName>
</protein>